<organism evidence="1 2">
    <name type="scientific">Evansella caseinilytica</name>
    <dbReference type="NCBI Taxonomy" id="1503961"/>
    <lineage>
        <taxon>Bacteria</taxon>
        <taxon>Bacillati</taxon>
        <taxon>Bacillota</taxon>
        <taxon>Bacilli</taxon>
        <taxon>Bacillales</taxon>
        <taxon>Bacillaceae</taxon>
        <taxon>Evansella</taxon>
    </lineage>
</organism>
<accession>A0A1H3V0M1</accession>
<dbReference type="EMBL" id="FNPI01000032">
    <property type="protein sequence ID" value="SDZ68204.1"/>
    <property type="molecule type" value="Genomic_DNA"/>
</dbReference>
<dbReference type="AlphaFoldDB" id="A0A1H3V0M1"/>
<keyword evidence="2" id="KW-1185">Reference proteome</keyword>
<dbReference type="Proteomes" id="UP000198935">
    <property type="component" value="Unassembled WGS sequence"/>
</dbReference>
<reference evidence="2" key="1">
    <citation type="submission" date="2016-10" db="EMBL/GenBank/DDBJ databases">
        <authorList>
            <person name="Varghese N."/>
            <person name="Submissions S."/>
        </authorList>
    </citation>
    <scope>NUCLEOTIDE SEQUENCE [LARGE SCALE GENOMIC DNA]</scope>
    <source>
        <strain evidence="2">SP</strain>
    </source>
</reference>
<sequence>MNDFLQQLKTFSTHLGKGVAELFKKQSGRNIQIRELASSIIVHPDTKKETKTLLGLLFHFYRLESGSVTFKLETKGANDEYILELHAVENGQELFSYKAYEEDHSLKDNHLLPEYVYVHLHEI</sequence>
<dbReference type="OrthoDB" id="2883003at2"/>
<name>A0A1H3V0M1_9BACI</name>
<evidence type="ECO:0000313" key="1">
    <source>
        <dbReference type="EMBL" id="SDZ68204.1"/>
    </source>
</evidence>
<proteinExistence type="predicted"/>
<evidence type="ECO:0000313" key="2">
    <source>
        <dbReference type="Proteomes" id="UP000198935"/>
    </source>
</evidence>
<protein>
    <submittedName>
        <fullName evidence="1">Uncharacterized protein</fullName>
    </submittedName>
</protein>
<gene>
    <name evidence="1" type="ORF">SAMN05421736_13223</name>
</gene>